<dbReference type="InterPro" id="IPR057670">
    <property type="entry name" value="SH3_retrovirus"/>
</dbReference>
<dbReference type="Proteomes" id="UP001341281">
    <property type="component" value="Chromosome 10"/>
</dbReference>
<name>A0AAQ3UTR3_PASNO</name>
<sequence length="1342" mass="147048">MKIKLEAKCLWGAIDPGGTAVERHEDRMALDAICSAVPPEMISTLAVKESVEDAWESIRVMRIGDDRVRKTSAQRVRRQYEELAFRDGEGIEDFALRLTGIVSQLATLGDPEAPAKVVEKYLRIARGRYKQLVVSIETLLDVSTLTVEEVTGRLLASEDDPEPTPPPAPAGGKLYLTEERWAGAVQAKEGENARTGGGSAGAANAAPQRGKDAAAGTRRRVRGPARRRAAMATPPLPRQTRPPGQGVPEPEEGPARPGKVEQAHVAQDDEPALLLVHDAVIAADPPSPPPPASARALDAHPVLPNPAPATSPRPTREDVHLVEGKVYAALDDEERRDPQRWIFDTGASNHMTGCRDAFSDPDTGITGTVRFGDGSVVRIEGCGTILFDRKNGEHRTLPNTYYIPRLTANIVDRGQLDEEDFEIPIGRGVMRVRDEQNRLLAKIRRGSGRPYVLDLTIARPYARPHAPARTHGAGTRGSATPTSPRRTRWARRTGSRSARAVPGGATATPASPASIDVLRSRTRRYDAPNTRSSSSTATSRGPITPATPSSNHYFLLLVDDYGRFMWVAPPGSKDAAPAAIRRIRAAAERKTGRKPLARLTAPYTPQQNGVVERRNQTVVAMARSMIKAKGLPGTFWGEAVNTAVYILNRTTTKGTGGKTPYELWNGTTPAVHHLRTFGCVAHVKNIGPNVKKLDDRSKPMIFVGYESGSKVYRVYDPSARRLHISRDVIFDEEARWEWDADTVANSDDEFVIEYTTVAHPEVTTTLQPRGWEDTSGPSTPAPTSHATPAPTVHATPAPTIVFASPPSGAQDDLDVEHDDDAPLRFRTIDNILGPRGRTSLWRKAMLDEMTSIEANGTWELVDPPLRQRPIGLKWVFKAKKDATGIVTKHKARLVAKGYVQRQGIDYDEVFAPVARLESVRLLLALAASEGWPVHHMDVKSAFLNGELREEVYVAQPPGFVVAGKEHKVLRLIKALYGLRQAPRAWYAKLDASLAALGFQRSASEHAVYTSGKGAHRLIVGVYVDDLIITGSNVTELKQFKEEMKSTFRMSDAGLLHYYLGLEVNRTMAGITIGQGAYATKILEAAGLAGCNASSTPMETRPRLSKFSPEPAVDATEYRRIVGALRYLVNTRPDLAFSVGYVSRFMEKPTTEHLVTVKRILRYVAGTVNYGCHYRRKEGEANLLGYSDSDHGADVDGRKSTSGVLFFLGRSIITWQSQKQKVVALSSCEAEYIAAATASCQAVWLARLLAELKGEEAGAVTLNIDNQSAIQLSKNPVFHDRSKHIDVKYHYIRECIEEGRVDVEPIDTKLQLADILTKALGRDQFIQLRSKLGLVDIKQVCKA</sequence>
<dbReference type="SUPFAM" id="SSF53098">
    <property type="entry name" value="Ribonuclease H-like"/>
    <property type="match status" value="1"/>
</dbReference>
<evidence type="ECO:0000313" key="4">
    <source>
        <dbReference type="EMBL" id="WVZ97328.1"/>
    </source>
</evidence>
<dbReference type="Pfam" id="PF25597">
    <property type="entry name" value="SH3_retrovirus"/>
    <property type="match status" value="1"/>
</dbReference>
<evidence type="ECO:0000313" key="5">
    <source>
        <dbReference type="Proteomes" id="UP001341281"/>
    </source>
</evidence>
<dbReference type="PROSITE" id="PS50994">
    <property type="entry name" value="INTEGRASE"/>
    <property type="match status" value="1"/>
</dbReference>
<feature type="region of interest" description="Disordered" evidence="2">
    <location>
        <begin position="463"/>
        <end position="546"/>
    </location>
</feature>
<dbReference type="CDD" id="cd09272">
    <property type="entry name" value="RNase_HI_RT_Ty1"/>
    <property type="match status" value="1"/>
</dbReference>
<feature type="compositionally biased region" description="Low complexity" evidence="2">
    <location>
        <begin position="530"/>
        <end position="540"/>
    </location>
</feature>
<proteinExistence type="predicted"/>
<dbReference type="Gene3D" id="3.30.420.10">
    <property type="entry name" value="Ribonuclease H-like superfamily/Ribonuclease H"/>
    <property type="match status" value="1"/>
</dbReference>
<reference evidence="4 5" key="1">
    <citation type="submission" date="2024-02" db="EMBL/GenBank/DDBJ databases">
        <title>High-quality chromosome-scale genome assembly of Pensacola bahiagrass (Paspalum notatum Flugge var. saurae).</title>
        <authorList>
            <person name="Vega J.M."/>
            <person name="Podio M."/>
            <person name="Orjuela J."/>
            <person name="Siena L.A."/>
            <person name="Pessino S.C."/>
            <person name="Combes M.C."/>
            <person name="Mariac C."/>
            <person name="Albertini E."/>
            <person name="Pupilli F."/>
            <person name="Ortiz J.P.A."/>
            <person name="Leblanc O."/>
        </authorList>
    </citation>
    <scope>NUCLEOTIDE SEQUENCE [LARGE SCALE GENOMIC DNA]</scope>
    <source>
        <strain evidence="4">R1</strain>
        <tissue evidence="4">Leaf</tissue>
    </source>
</reference>
<dbReference type="Pfam" id="PF22936">
    <property type="entry name" value="Pol_BBD"/>
    <property type="match status" value="1"/>
</dbReference>
<dbReference type="InterPro" id="IPR043502">
    <property type="entry name" value="DNA/RNA_pol_sf"/>
</dbReference>
<dbReference type="GO" id="GO:0004190">
    <property type="term" value="F:aspartic-type endopeptidase activity"/>
    <property type="evidence" value="ECO:0007669"/>
    <property type="project" value="UniProtKB-KW"/>
</dbReference>
<protein>
    <recommendedName>
        <fullName evidence="3">Integrase catalytic domain-containing protein</fullName>
    </recommendedName>
</protein>
<keyword evidence="1" id="KW-0645">Protease</keyword>
<evidence type="ECO:0000256" key="1">
    <source>
        <dbReference type="ARBA" id="ARBA00022750"/>
    </source>
</evidence>
<feature type="region of interest" description="Disordered" evidence="2">
    <location>
        <begin position="282"/>
        <end position="317"/>
    </location>
</feature>
<dbReference type="InterPro" id="IPR036397">
    <property type="entry name" value="RNaseH_sf"/>
</dbReference>
<feature type="domain" description="Integrase catalytic" evidence="3">
    <location>
        <begin position="599"/>
        <end position="668"/>
    </location>
</feature>
<dbReference type="PANTHER" id="PTHR11439">
    <property type="entry name" value="GAG-POL-RELATED RETROTRANSPOSON"/>
    <property type="match status" value="1"/>
</dbReference>
<feature type="compositionally biased region" description="Basic residues" evidence="2">
    <location>
        <begin position="217"/>
        <end position="229"/>
    </location>
</feature>
<feature type="compositionally biased region" description="Low complexity" evidence="2">
    <location>
        <begin position="774"/>
        <end position="789"/>
    </location>
</feature>
<accession>A0AAQ3UTR3</accession>
<feature type="compositionally biased region" description="Basic residues" evidence="2">
    <location>
        <begin position="485"/>
        <end position="494"/>
    </location>
</feature>
<feature type="region of interest" description="Disordered" evidence="2">
    <location>
        <begin position="187"/>
        <end position="264"/>
    </location>
</feature>
<dbReference type="SUPFAM" id="SSF56672">
    <property type="entry name" value="DNA/RNA polymerases"/>
    <property type="match status" value="1"/>
</dbReference>
<dbReference type="Pfam" id="PF07727">
    <property type="entry name" value="RVT_2"/>
    <property type="match status" value="1"/>
</dbReference>
<dbReference type="Pfam" id="PF14223">
    <property type="entry name" value="Retrotran_gag_2"/>
    <property type="match status" value="1"/>
</dbReference>
<dbReference type="EMBL" id="CP144754">
    <property type="protein sequence ID" value="WVZ97328.1"/>
    <property type="molecule type" value="Genomic_DNA"/>
</dbReference>
<dbReference type="GO" id="GO:0015074">
    <property type="term" value="P:DNA integration"/>
    <property type="evidence" value="ECO:0007669"/>
    <property type="project" value="InterPro"/>
</dbReference>
<dbReference type="GO" id="GO:0003676">
    <property type="term" value="F:nucleic acid binding"/>
    <property type="evidence" value="ECO:0007669"/>
    <property type="project" value="InterPro"/>
</dbReference>
<dbReference type="InterPro" id="IPR001584">
    <property type="entry name" value="Integrase_cat-core"/>
</dbReference>
<dbReference type="InterPro" id="IPR054722">
    <property type="entry name" value="PolX-like_BBD"/>
</dbReference>
<keyword evidence="1" id="KW-0378">Hydrolase</keyword>
<keyword evidence="5" id="KW-1185">Reference proteome</keyword>
<evidence type="ECO:0000256" key="2">
    <source>
        <dbReference type="SAM" id="MobiDB-lite"/>
    </source>
</evidence>
<dbReference type="InterPro" id="IPR013103">
    <property type="entry name" value="RVT_2"/>
</dbReference>
<dbReference type="InterPro" id="IPR012337">
    <property type="entry name" value="RNaseH-like_sf"/>
</dbReference>
<feature type="region of interest" description="Disordered" evidence="2">
    <location>
        <begin position="767"/>
        <end position="789"/>
    </location>
</feature>
<gene>
    <name evidence="4" type="ORF">U9M48_042876</name>
</gene>
<feature type="region of interest" description="Disordered" evidence="2">
    <location>
        <begin position="154"/>
        <end position="173"/>
    </location>
</feature>
<keyword evidence="1" id="KW-0064">Aspartyl protease</keyword>
<dbReference type="PANTHER" id="PTHR11439:SF515">
    <property type="entry name" value="GAG-POL POLYPROTEIN"/>
    <property type="match status" value="1"/>
</dbReference>
<evidence type="ECO:0000259" key="3">
    <source>
        <dbReference type="PROSITE" id="PS50994"/>
    </source>
</evidence>
<feature type="compositionally biased region" description="Low complexity" evidence="2">
    <location>
        <begin position="495"/>
        <end position="514"/>
    </location>
</feature>
<organism evidence="4 5">
    <name type="scientific">Paspalum notatum var. saurae</name>
    <dbReference type="NCBI Taxonomy" id="547442"/>
    <lineage>
        <taxon>Eukaryota</taxon>
        <taxon>Viridiplantae</taxon>
        <taxon>Streptophyta</taxon>
        <taxon>Embryophyta</taxon>
        <taxon>Tracheophyta</taxon>
        <taxon>Spermatophyta</taxon>
        <taxon>Magnoliopsida</taxon>
        <taxon>Liliopsida</taxon>
        <taxon>Poales</taxon>
        <taxon>Poaceae</taxon>
        <taxon>PACMAD clade</taxon>
        <taxon>Panicoideae</taxon>
        <taxon>Andropogonodae</taxon>
        <taxon>Paspaleae</taxon>
        <taxon>Paspalinae</taxon>
        <taxon>Paspalum</taxon>
    </lineage>
</organism>